<reference evidence="1" key="1">
    <citation type="submission" date="2021-02" db="EMBL/GenBank/DDBJ databases">
        <authorList>
            <person name="Nowell W R."/>
        </authorList>
    </citation>
    <scope>NUCLEOTIDE SEQUENCE</scope>
</reference>
<evidence type="ECO:0000313" key="2">
    <source>
        <dbReference type="EMBL" id="CAF5044349.1"/>
    </source>
</evidence>
<evidence type="ECO:0000313" key="1">
    <source>
        <dbReference type="EMBL" id="CAF5031407.1"/>
    </source>
</evidence>
<name>A0A8S3E5J7_9BILA</name>
<gene>
    <name evidence="2" type="ORF">GIL414_LOCUS59604</name>
    <name evidence="1" type="ORF">SMN809_LOCUS58139</name>
</gene>
<dbReference type="Proteomes" id="UP000676336">
    <property type="component" value="Unassembled WGS sequence"/>
</dbReference>
<dbReference type="Proteomes" id="UP000681720">
    <property type="component" value="Unassembled WGS sequence"/>
</dbReference>
<dbReference type="AlphaFoldDB" id="A0A8S3E5J7"/>
<feature type="non-terminal residue" evidence="1">
    <location>
        <position position="1"/>
    </location>
</feature>
<dbReference type="EMBL" id="CAJOBJ010226156">
    <property type="protein sequence ID" value="CAF5044349.1"/>
    <property type="molecule type" value="Genomic_DNA"/>
</dbReference>
<comment type="caution">
    <text evidence="1">The sequence shown here is derived from an EMBL/GenBank/DDBJ whole genome shotgun (WGS) entry which is preliminary data.</text>
</comment>
<sequence>MKDGAKIVSSREFCPEAFRLNDRTKNDLGAV</sequence>
<accession>A0A8S3E5J7</accession>
<organism evidence="1 3">
    <name type="scientific">Rotaria magnacalcarata</name>
    <dbReference type="NCBI Taxonomy" id="392030"/>
    <lineage>
        <taxon>Eukaryota</taxon>
        <taxon>Metazoa</taxon>
        <taxon>Spiralia</taxon>
        <taxon>Gnathifera</taxon>
        <taxon>Rotifera</taxon>
        <taxon>Eurotatoria</taxon>
        <taxon>Bdelloidea</taxon>
        <taxon>Philodinida</taxon>
        <taxon>Philodinidae</taxon>
        <taxon>Rotaria</taxon>
    </lineage>
</organism>
<dbReference type="EMBL" id="CAJOBI010216682">
    <property type="protein sequence ID" value="CAF5031407.1"/>
    <property type="molecule type" value="Genomic_DNA"/>
</dbReference>
<evidence type="ECO:0000313" key="3">
    <source>
        <dbReference type="Proteomes" id="UP000676336"/>
    </source>
</evidence>
<proteinExistence type="predicted"/>
<protein>
    <submittedName>
        <fullName evidence="1">Uncharacterized protein</fullName>
    </submittedName>
</protein>